<dbReference type="AlphaFoldDB" id="A0A2P2NB19"/>
<protein>
    <submittedName>
        <fullName evidence="1">Uncharacterized protein</fullName>
    </submittedName>
</protein>
<accession>A0A2P2NB19</accession>
<organism evidence="1">
    <name type="scientific">Rhizophora mucronata</name>
    <name type="common">Asiatic mangrove</name>
    <dbReference type="NCBI Taxonomy" id="61149"/>
    <lineage>
        <taxon>Eukaryota</taxon>
        <taxon>Viridiplantae</taxon>
        <taxon>Streptophyta</taxon>
        <taxon>Embryophyta</taxon>
        <taxon>Tracheophyta</taxon>
        <taxon>Spermatophyta</taxon>
        <taxon>Magnoliopsida</taxon>
        <taxon>eudicotyledons</taxon>
        <taxon>Gunneridae</taxon>
        <taxon>Pentapetalae</taxon>
        <taxon>rosids</taxon>
        <taxon>fabids</taxon>
        <taxon>Malpighiales</taxon>
        <taxon>Rhizophoraceae</taxon>
        <taxon>Rhizophora</taxon>
    </lineage>
</organism>
<evidence type="ECO:0000313" key="1">
    <source>
        <dbReference type="EMBL" id="MBX39665.1"/>
    </source>
</evidence>
<name>A0A2P2NB19_RHIMU</name>
<reference evidence="1" key="1">
    <citation type="submission" date="2018-02" db="EMBL/GenBank/DDBJ databases">
        <title>Rhizophora mucronata_Transcriptome.</title>
        <authorList>
            <person name="Meera S.P."/>
            <person name="Sreeshan A."/>
            <person name="Augustine A."/>
        </authorList>
    </citation>
    <scope>NUCLEOTIDE SEQUENCE</scope>
    <source>
        <tissue evidence="1">Leaf</tissue>
    </source>
</reference>
<dbReference type="EMBL" id="GGEC01059181">
    <property type="protein sequence ID" value="MBX39665.1"/>
    <property type="molecule type" value="Transcribed_RNA"/>
</dbReference>
<sequence>MISSECFDLGHVFELICLLNVVFLI</sequence>
<proteinExistence type="predicted"/>